<sequence length="63" mass="6750">MSSSRQSHYDTSSQQTVCPVLSSTASSRSLSENTLLQDGAADSSASKRKRGPPIKFSESIFLV</sequence>
<reference evidence="2 3" key="1">
    <citation type="submission" date="2017-05" db="EMBL/GenBank/DDBJ databases">
        <title>The Genome Sequence of Tsuchiyaea wingfieldii DSM 27421.</title>
        <authorList>
            <person name="Cuomo C."/>
            <person name="Passer A."/>
            <person name="Billmyre B."/>
            <person name="Heitman J."/>
        </authorList>
    </citation>
    <scope>NUCLEOTIDE SEQUENCE [LARGE SCALE GENOMIC DNA]</scope>
    <source>
        <strain evidence="2 3">DSM 27421</strain>
    </source>
</reference>
<protein>
    <submittedName>
        <fullName evidence="2">Uncharacterized protein</fullName>
    </submittedName>
</protein>
<evidence type="ECO:0000256" key="1">
    <source>
        <dbReference type="SAM" id="MobiDB-lite"/>
    </source>
</evidence>
<dbReference type="EMBL" id="NIDF01000176">
    <property type="protein sequence ID" value="TYJ51882.1"/>
    <property type="molecule type" value="Genomic_DNA"/>
</dbReference>
<dbReference type="Proteomes" id="UP000322245">
    <property type="component" value="Unassembled WGS sequence"/>
</dbReference>
<accession>A0A5D3AM72</accession>
<proteinExistence type="predicted"/>
<feature type="compositionally biased region" description="Polar residues" evidence="1">
    <location>
        <begin position="1"/>
        <end position="17"/>
    </location>
</feature>
<evidence type="ECO:0000313" key="3">
    <source>
        <dbReference type="Proteomes" id="UP000322245"/>
    </source>
</evidence>
<feature type="region of interest" description="Disordered" evidence="1">
    <location>
        <begin position="1"/>
        <end position="52"/>
    </location>
</feature>
<dbReference type="AlphaFoldDB" id="A0A5D3AM72"/>
<keyword evidence="3" id="KW-1185">Reference proteome</keyword>
<evidence type="ECO:0000313" key="2">
    <source>
        <dbReference type="EMBL" id="TYJ51882.1"/>
    </source>
</evidence>
<name>A0A5D3AM72_9TREE</name>
<gene>
    <name evidence="2" type="ORF">B9479_007524</name>
</gene>
<feature type="compositionally biased region" description="Low complexity" evidence="1">
    <location>
        <begin position="22"/>
        <end position="31"/>
    </location>
</feature>
<organism evidence="2 3">
    <name type="scientific">Cryptococcus floricola</name>
    <dbReference type="NCBI Taxonomy" id="2591691"/>
    <lineage>
        <taxon>Eukaryota</taxon>
        <taxon>Fungi</taxon>
        <taxon>Dikarya</taxon>
        <taxon>Basidiomycota</taxon>
        <taxon>Agaricomycotina</taxon>
        <taxon>Tremellomycetes</taxon>
        <taxon>Tremellales</taxon>
        <taxon>Cryptococcaceae</taxon>
        <taxon>Cryptococcus</taxon>
    </lineage>
</organism>
<comment type="caution">
    <text evidence="2">The sequence shown here is derived from an EMBL/GenBank/DDBJ whole genome shotgun (WGS) entry which is preliminary data.</text>
</comment>